<evidence type="ECO:0000256" key="3">
    <source>
        <dbReference type="ARBA" id="ARBA00023136"/>
    </source>
</evidence>
<feature type="transmembrane region" description="Helical" evidence="5">
    <location>
        <begin position="151"/>
        <end position="171"/>
    </location>
</feature>
<evidence type="ECO:0000256" key="4">
    <source>
        <dbReference type="SAM" id="MobiDB-lite"/>
    </source>
</evidence>
<evidence type="ECO:0000256" key="2">
    <source>
        <dbReference type="ARBA" id="ARBA00022989"/>
    </source>
</evidence>
<feature type="compositionally biased region" description="Polar residues" evidence="4">
    <location>
        <begin position="182"/>
        <end position="191"/>
    </location>
</feature>
<reference evidence="6 7" key="1">
    <citation type="journal article" date="2015" name="BMC Genomics">
        <title>Insights from the genome of Ophiocordyceps polyrhachis-furcata to pathogenicity and host specificity in insect fungi.</title>
        <authorList>
            <person name="Wichadakul D."/>
            <person name="Kobmoo N."/>
            <person name="Ingsriswang S."/>
            <person name="Tangphatsornruang S."/>
            <person name="Chantasingh D."/>
            <person name="Luangsa-ard J.J."/>
            <person name="Eurwilaichitr L."/>
        </authorList>
    </citation>
    <scope>NUCLEOTIDE SEQUENCE [LARGE SCALE GENOMIC DNA]</scope>
    <source>
        <strain evidence="6 7">BCC 54312</strain>
    </source>
</reference>
<dbReference type="STRING" id="1330021.A0A367LSD8"/>
<dbReference type="PANTHER" id="PTHR28263:SF1">
    <property type="entry name" value="GOLGI TO ER TRAFFIC PROTEIN 2"/>
    <property type="match status" value="1"/>
</dbReference>
<feature type="compositionally biased region" description="Low complexity" evidence="4">
    <location>
        <begin position="113"/>
        <end position="127"/>
    </location>
</feature>
<dbReference type="AlphaFoldDB" id="A0A367LSD8"/>
<name>A0A367LSD8_9HYPO</name>
<dbReference type="PANTHER" id="PTHR28263">
    <property type="entry name" value="GOLGI TO ER TRAFFIC PROTEIN 2"/>
    <property type="match status" value="1"/>
</dbReference>
<dbReference type="InterPro" id="IPR028143">
    <property type="entry name" value="Get2/sif1"/>
</dbReference>
<protein>
    <recommendedName>
        <fullName evidence="8">GET complex subunit GET2</fullName>
    </recommendedName>
</protein>
<gene>
    <name evidence="6" type="ORF">L249_2404</name>
</gene>
<evidence type="ECO:0000256" key="5">
    <source>
        <dbReference type="SAM" id="Phobius"/>
    </source>
</evidence>
<evidence type="ECO:0000256" key="1">
    <source>
        <dbReference type="ARBA" id="ARBA00022692"/>
    </source>
</evidence>
<evidence type="ECO:0000313" key="7">
    <source>
        <dbReference type="Proteomes" id="UP000253664"/>
    </source>
</evidence>
<dbReference type="OrthoDB" id="5393181at2759"/>
<accession>A0A367LSD8</accession>
<keyword evidence="3 5" id="KW-0472">Membrane</keyword>
<dbReference type="Pfam" id="PF08690">
    <property type="entry name" value="GET2"/>
    <property type="match status" value="2"/>
</dbReference>
<organism evidence="6 7">
    <name type="scientific">Ophiocordyceps polyrhachis-furcata BCC 54312</name>
    <dbReference type="NCBI Taxonomy" id="1330021"/>
    <lineage>
        <taxon>Eukaryota</taxon>
        <taxon>Fungi</taxon>
        <taxon>Dikarya</taxon>
        <taxon>Ascomycota</taxon>
        <taxon>Pezizomycotina</taxon>
        <taxon>Sordariomycetes</taxon>
        <taxon>Hypocreomycetidae</taxon>
        <taxon>Hypocreales</taxon>
        <taxon>Ophiocordycipitaceae</taxon>
        <taxon>Ophiocordyceps</taxon>
    </lineage>
</organism>
<sequence length="292" mass="31474">MAEDDATAAALRASEQARLRKERREAKIKAGGSARLNKISGIGGRIVGGGRVGAKAYGFGGALLPPTFSEAQLRQMMMLGGAAQGQAKGKEGEAGDDALLKMMAQMMSGFTDPSSPSSSAAPASNSFPFPPPGQQQQGVTSTDRYTLTFRLLHALLSTSLGLYLSLSLVAFTGTRTDRERQSFNFPPTITTSSSSSSSSSSPEEEEDQQRRKLTFFWLFATAEAVLLSSRFFLDNNRNQQPPGLLWSAVGFLPDPFRTYLSVVLRYGQIFMTVRADILACVFVLGVACWCRA</sequence>
<feature type="region of interest" description="Disordered" evidence="4">
    <location>
        <begin position="180"/>
        <end position="205"/>
    </location>
</feature>
<comment type="caution">
    <text evidence="6">The sequence shown here is derived from an EMBL/GenBank/DDBJ whole genome shotgun (WGS) entry which is preliminary data.</text>
</comment>
<feature type="region of interest" description="Disordered" evidence="4">
    <location>
        <begin position="108"/>
        <end position="141"/>
    </location>
</feature>
<keyword evidence="2 5" id="KW-1133">Transmembrane helix</keyword>
<evidence type="ECO:0000313" key="6">
    <source>
        <dbReference type="EMBL" id="RCI17364.1"/>
    </source>
</evidence>
<feature type="compositionally biased region" description="Low complexity" evidence="4">
    <location>
        <begin position="192"/>
        <end position="201"/>
    </location>
</feature>
<feature type="transmembrane region" description="Helical" evidence="5">
    <location>
        <begin position="215"/>
        <end position="233"/>
    </location>
</feature>
<evidence type="ECO:0008006" key="8">
    <source>
        <dbReference type="Google" id="ProtNLM"/>
    </source>
</evidence>
<proteinExistence type="predicted"/>
<feature type="transmembrane region" description="Helical" evidence="5">
    <location>
        <begin position="269"/>
        <end position="290"/>
    </location>
</feature>
<dbReference type="Proteomes" id="UP000253664">
    <property type="component" value="Unassembled WGS sequence"/>
</dbReference>
<dbReference type="GO" id="GO:0006890">
    <property type="term" value="P:retrograde vesicle-mediated transport, Golgi to endoplasmic reticulum"/>
    <property type="evidence" value="ECO:0007669"/>
    <property type="project" value="TreeGrafter"/>
</dbReference>
<dbReference type="EMBL" id="LKCN02000001">
    <property type="protein sequence ID" value="RCI17364.1"/>
    <property type="molecule type" value="Genomic_DNA"/>
</dbReference>
<keyword evidence="7" id="KW-1185">Reference proteome</keyword>
<keyword evidence="1 5" id="KW-0812">Transmembrane</keyword>